<feature type="compositionally biased region" description="Basic and acidic residues" evidence="1">
    <location>
        <begin position="1"/>
        <end position="10"/>
    </location>
</feature>
<evidence type="ECO:0000313" key="3">
    <source>
        <dbReference type="Proteomes" id="UP001054945"/>
    </source>
</evidence>
<accession>A0AAV4SUN5</accession>
<keyword evidence="3" id="KW-1185">Reference proteome</keyword>
<evidence type="ECO:0000256" key="1">
    <source>
        <dbReference type="SAM" id="MobiDB-lite"/>
    </source>
</evidence>
<proteinExistence type="predicted"/>
<reference evidence="2 3" key="1">
    <citation type="submission" date="2021-06" db="EMBL/GenBank/DDBJ databases">
        <title>Caerostris extrusa draft genome.</title>
        <authorList>
            <person name="Kono N."/>
            <person name="Arakawa K."/>
        </authorList>
    </citation>
    <scope>NUCLEOTIDE SEQUENCE [LARGE SCALE GENOMIC DNA]</scope>
</reference>
<protein>
    <submittedName>
        <fullName evidence="2">Uncharacterized protein</fullName>
    </submittedName>
</protein>
<feature type="region of interest" description="Disordered" evidence="1">
    <location>
        <begin position="1"/>
        <end position="20"/>
    </location>
</feature>
<evidence type="ECO:0000313" key="2">
    <source>
        <dbReference type="EMBL" id="GIY37495.1"/>
    </source>
</evidence>
<gene>
    <name evidence="2" type="ORF">CEXT_241891</name>
</gene>
<comment type="caution">
    <text evidence="2">The sequence shown here is derived from an EMBL/GenBank/DDBJ whole genome shotgun (WGS) entry which is preliminary data.</text>
</comment>
<name>A0AAV4SUN5_CAEEX</name>
<dbReference type="EMBL" id="BPLR01010174">
    <property type="protein sequence ID" value="GIY37495.1"/>
    <property type="molecule type" value="Genomic_DNA"/>
</dbReference>
<organism evidence="2 3">
    <name type="scientific">Caerostris extrusa</name>
    <name type="common">Bark spider</name>
    <name type="synonym">Caerostris bankana</name>
    <dbReference type="NCBI Taxonomy" id="172846"/>
    <lineage>
        <taxon>Eukaryota</taxon>
        <taxon>Metazoa</taxon>
        <taxon>Ecdysozoa</taxon>
        <taxon>Arthropoda</taxon>
        <taxon>Chelicerata</taxon>
        <taxon>Arachnida</taxon>
        <taxon>Araneae</taxon>
        <taxon>Araneomorphae</taxon>
        <taxon>Entelegynae</taxon>
        <taxon>Araneoidea</taxon>
        <taxon>Araneidae</taxon>
        <taxon>Caerostris</taxon>
    </lineage>
</organism>
<dbReference type="Proteomes" id="UP001054945">
    <property type="component" value="Unassembled WGS sequence"/>
</dbReference>
<sequence>MVQKRPDKITKQRKKAPRDDSISIAFSLGNRASKRHWITHCEISIASRSLDHPFLFLSVMKTWASRSCFSQTYTQPNFKKKQNAER</sequence>
<dbReference type="AlphaFoldDB" id="A0AAV4SUN5"/>